<reference evidence="4" key="1">
    <citation type="submission" date="2022-05" db="EMBL/GenBank/DDBJ databases">
        <authorList>
            <person name="Pankratov T."/>
        </authorList>
    </citation>
    <scope>NUCLEOTIDE SEQUENCE</scope>
    <source>
        <strain evidence="4">BP6-180914</strain>
    </source>
</reference>
<dbReference type="Proteomes" id="UP001165667">
    <property type="component" value="Unassembled WGS sequence"/>
</dbReference>
<protein>
    <submittedName>
        <fullName evidence="4">GNAT family N-acetyltransferase</fullName>
    </submittedName>
</protein>
<dbReference type="InterPro" id="IPR016181">
    <property type="entry name" value="Acyl_CoA_acyltransferase"/>
</dbReference>
<dbReference type="Gene3D" id="3.40.630.30">
    <property type="match status" value="1"/>
</dbReference>
<dbReference type="GO" id="GO:0016746">
    <property type="term" value="F:acyltransferase activity"/>
    <property type="evidence" value="ECO:0007669"/>
    <property type="project" value="UniProtKB-KW"/>
</dbReference>
<dbReference type="SUPFAM" id="SSF55729">
    <property type="entry name" value="Acyl-CoA N-acyltransferases (Nat)"/>
    <property type="match status" value="1"/>
</dbReference>
<keyword evidence="3" id="KW-0012">Acyltransferase</keyword>
<keyword evidence="2" id="KW-0808">Transferase</keyword>
<evidence type="ECO:0000313" key="5">
    <source>
        <dbReference type="Proteomes" id="UP001165667"/>
    </source>
</evidence>
<dbReference type="PANTHER" id="PTHR36449:SF1">
    <property type="entry name" value="ACETYLTRANSFERASE"/>
    <property type="match status" value="1"/>
</dbReference>
<evidence type="ECO:0000313" key="4">
    <source>
        <dbReference type="EMBL" id="MCW6512966.1"/>
    </source>
</evidence>
<evidence type="ECO:0000256" key="3">
    <source>
        <dbReference type="ARBA" id="ARBA00023315"/>
    </source>
</evidence>
<name>A0AA41Z2E2_9HYPH</name>
<comment type="caution">
    <text evidence="4">The sequence shown here is derived from an EMBL/GenBank/DDBJ whole genome shotgun (WGS) entry which is preliminary data.</text>
</comment>
<evidence type="ECO:0000256" key="1">
    <source>
        <dbReference type="ARBA" id="ARBA00022649"/>
    </source>
</evidence>
<organism evidence="4 5">
    <name type="scientific">Lichenifustis flavocetrariae</name>
    <dbReference type="NCBI Taxonomy" id="2949735"/>
    <lineage>
        <taxon>Bacteria</taxon>
        <taxon>Pseudomonadati</taxon>
        <taxon>Pseudomonadota</taxon>
        <taxon>Alphaproteobacteria</taxon>
        <taxon>Hyphomicrobiales</taxon>
        <taxon>Lichenihabitantaceae</taxon>
        <taxon>Lichenifustis</taxon>
    </lineage>
</organism>
<dbReference type="PANTHER" id="PTHR36449">
    <property type="entry name" value="ACETYLTRANSFERASE-RELATED"/>
    <property type="match status" value="1"/>
</dbReference>
<keyword evidence="1" id="KW-1277">Toxin-antitoxin system</keyword>
<dbReference type="EMBL" id="JAMOIM010000078">
    <property type="protein sequence ID" value="MCW6512966.1"/>
    <property type="molecule type" value="Genomic_DNA"/>
</dbReference>
<gene>
    <name evidence="4" type="ORF">M8523_34425</name>
</gene>
<dbReference type="RefSeq" id="WP_282589343.1">
    <property type="nucleotide sequence ID" value="NZ_JAMOIM010000078.1"/>
</dbReference>
<proteinExistence type="predicted"/>
<accession>A0AA41Z2E2</accession>
<keyword evidence="5" id="KW-1185">Reference proteome</keyword>
<sequence>MTRFLSEALGKRDRAAFASGNDRIDAYFRTAVSQDVKRNYAACYVLVEQDSARLAGFYTLSATHIPLPDIPPDIARKLPRYPNVPAVLIGWLGRDLGFRGENIGGLLLHDAIARVSASHIGASALFADAIDEAAAEFYRRHQFIALVNRPGSLFLPWATAIKNLPTPSTGATA</sequence>
<evidence type="ECO:0000256" key="2">
    <source>
        <dbReference type="ARBA" id="ARBA00022679"/>
    </source>
</evidence>
<dbReference type="AlphaFoldDB" id="A0AA41Z2E2"/>